<name>A0A2K8KG50_9MOLU</name>
<evidence type="ECO:0000313" key="2">
    <source>
        <dbReference type="EMBL" id="ATX70667.1"/>
    </source>
</evidence>
<keyword evidence="1" id="KW-0472">Membrane</keyword>
<protein>
    <submittedName>
        <fullName evidence="2">Uncharacterized protein</fullName>
    </submittedName>
</protein>
<feature type="transmembrane region" description="Helical" evidence="1">
    <location>
        <begin position="92"/>
        <end position="117"/>
    </location>
</feature>
<keyword evidence="1" id="KW-0812">Transmembrane</keyword>
<proteinExistence type="predicted"/>
<accession>A0A2K8KG50</accession>
<organism evidence="2 3">
    <name type="scientific">Spiroplasma clarkii</name>
    <dbReference type="NCBI Taxonomy" id="2139"/>
    <lineage>
        <taxon>Bacteria</taxon>
        <taxon>Bacillati</taxon>
        <taxon>Mycoplasmatota</taxon>
        <taxon>Mollicutes</taxon>
        <taxon>Entomoplasmatales</taxon>
        <taxon>Spiroplasmataceae</taxon>
        <taxon>Spiroplasma</taxon>
    </lineage>
</organism>
<sequence length="257" mass="30795">MEMLSHIVVTFALLFPMLGLALAAWLTTIIFYKYKIEYQETYFDNIINFEQFSFLLKKDKFYIFQSIYINFLLIVAIYIGLCFFWPKDHEFYTAFMILNSIGFVLSFGLLLIPLCIYTNMLKPYKFYSKKEAIARFEIYLQENSEKSEYISFKLTERWSAPSANHIFQFQQKRFKKKWTKVRVQESSHRKLAVFRAYSFENARLFKRFKSSGWVVIKGNQESCGFSDLPKIVHDNFFNLDQYVPFEKKETPNLIKEE</sequence>
<evidence type="ECO:0000313" key="3">
    <source>
        <dbReference type="Proteomes" id="UP000231179"/>
    </source>
</evidence>
<dbReference type="Proteomes" id="UP000231179">
    <property type="component" value="Chromosome"/>
</dbReference>
<dbReference type="AlphaFoldDB" id="A0A2K8KG50"/>
<feature type="transmembrane region" description="Helical" evidence="1">
    <location>
        <begin position="67"/>
        <end position="86"/>
    </location>
</feature>
<keyword evidence="3" id="KW-1185">Reference proteome</keyword>
<feature type="transmembrane region" description="Helical" evidence="1">
    <location>
        <begin position="6"/>
        <end position="32"/>
    </location>
</feature>
<evidence type="ECO:0000256" key="1">
    <source>
        <dbReference type="SAM" id="Phobius"/>
    </source>
</evidence>
<keyword evidence="1" id="KW-1133">Transmembrane helix</keyword>
<reference evidence="2 3" key="1">
    <citation type="submission" date="2017-11" db="EMBL/GenBank/DDBJ databases">
        <title>Complete genome sequence of Spiroplasma clarkii CN-5 (DSM 19994).</title>
        <authorList>
            <person name="Tsai Y.-M."/>
            <person name="Chang A."/>
            <person name="Lo W.-S."/>
            <person name="Kuo C.-H."/>
        </authorList>
    </citation>
    <scope>NUCLEOTIDE SEQUENCE [LARGE SCALE GENOMIC DNA]</scope>
    <source>
        <strain evidence="2 3">CN-5</strain>
    </source>
</reference>
<dbReference type="RefSeq" id="WP_100254228.1">
    <property type="nucleotide sequence ID" value="NZ_CP024870.1"/>
</dbReference>
<gene>
    <name evidence="2" type="ORF">SCLAR_v1c03370</name>
</gene>
<dbReference type="EMBL" id="CP024870">
    <property type="protein sequence ID" value="ATX70667.1"/>
    <property type="molecule type" value="Genomic_DNA"/>
</dbReference>